<feature type="transmembrane region" description="Helical" evidence="10">
    <location>
        <begin position="534"/>
        <end position="553"/>
    </location>
</feature>
<dbReference type="GO" id="GO:0005549">
    <property type="term" value="F:odorant binding"/>
    <property type="evidence" value="ECO:0007669"/>
    <property type="project" value="InterPro"/>
</dbReference>
<evidence type="ECO:0000313" key="11">
    <source>
        <dbReference type="EMBL" id="EGI63173.1"/>
    </source>
</evidence>
<feature type="transmembrane region" description="Helical" evidence="10">
    <location>
        <begin position="210"/>
        <end position="230"/>
    </location>
</feature>
<keyword evidence="4 10" id="KW-0812">Transmembrane</keyword>
<keyword evidence="5" id="KW-0552">Olfaction</keyword>
<dbReference type="PANTHER" id="PTHR21137">
    <property type="entry name" value="ODORANT RECEPTOR"/>
    <property type="match status" value="1"/>
</dbReference>
<evidence type="ECO:0000256" key="7">
    <source>
        <dbReference type="ARBA" id="ARBA00023136"/>
    </source>
</evidence>
<dbReference type="Pfam" id="PF02949">
    <property type="entry name" value="7tm_6"/>
    <property type="match status" value="3"/>
</dbReference>
<dbReference type="Proteomes" id="UP000007755">
    <property type="component" value="Unassembled WGS sequence"/>
</dbReference>
<dbReference type="OrthoDB" id="7540137at2759"/>
<name>F4WRM8_ACREC</name>
<organism evidence="12">
    <name type="scientific">Acromyrmex echinatior</name>
    <name type="common">Panamanian leafcutter ant</name>
    <name type="synonym">Acromyrmex octospinosus echinatior</name>
    <dbReference type="NCBI Taxonomy" id="103372"/>
    <lineage>
        <taxon>Eukaryota</taxon>
        <taxon>Metazoa</taxon>
        <taxon>Ecdysozoa</taxon>
        <taxon>Arthropoda</taxon>
        <taxon>Hexapoda</taxon>
        <taxon>Insecta</taxon>
        <taxon>Pterygota</taxon>
        <taxon>Neoptera</taxon>
        <taxon>Endopterygota</taxon>
        <taxon>Hymenoptera</taxon>
        <taxon>Apocrita</taxon>
        <taxon>Aculeata</taxon>
        <taxon>Formicoidea</taxon>
        <taxon>Formicidae</taxon>
        <taxon>Myrmicinae</taxon>
        <taxon>Acromyrmex</taxon>
    </lineage>
</organism>
<evidence type="ECO:0000256" key="10">
    <source>
        <dbReference type="SAM" id="Phobius"/>
    </source>
</evidence>
<feature type="transmembrane region" description="Helical" evidence="10">
    <location>
        <begin position="275"/>
        <end position="296"/>
    </location>
</feature>
<evidence type="ECO:0000256" key="6">
    <source>
        <dbReference type="ARBA" id="ARBA00022989"/>
    </source>
</evidence>
<keyword evidence="7 10" id="KW-0472">Membrane</keyword>
<feature type="transmembrane region" description="Helical" evidence="10">
    <location>
        <begin position="985"/>
        <end position="1003"/>
    </location>
</feature>
<evidence type="ECO:0000256" key="3">
    <source>
        <dbReference type="ARBA" id="ARBA00022606"/>
    </source>
</evidence>
<evidence type="ECO:0000313" key="12">
    <source>
        <dbReference type="Proteomes" id="UP000007755"/>
    </source>
</evidence>
<feature type="transmembrane region" description="Helical" evidence="10">
    <location>
        <begin position="612"/>
        <end position="632"/>
    </location>
</feature>
<keyword evidence="6 10" id="KW-1133">Transmembrane helix</keyword>
<feature type="transmembrane region" description="Helical" evidence="10">
    <location>
        <begin position="451"/>
        <end position="470"/>
    </location>
</feature>
<accession>F4WRM8</accession>
<dbReference type="eggNOG" id="ENOG502TKM4">
    <property type="taxonomic scope" value="Eukaryota"/>
</dbReference>
<evidence type="ECO:0000256" key="9">
    <source>
        <dbReference type="ARBA" id="ARBA00023224"/>
    </source>
</evidence>
<evidence type="ECO:0008006" key="13">
    <source>
        <dbReference type="Google" id="ProtNLM"/>
    </source>
</evidence>
<evidence type="ECO:0000256" key="1">
    <source>
        <dbReference type="ARBA" id="ARBA00004651"/>
    </source>
</evidence>
<keyword evidence="3" id="KW-0716">Sensory transduction</keyword>
<dbReference type="EMBL" id="GL888291">
    <property type="protein sequence ID" value="EGI63173.1"/>
    <property type="molecule type" value="Genomic_DNA"/>
</dbReference>
<gene>
    <name evidence="11" type="ORF">G5I_08481</name>
</gene>
<keyword evidence="8" id="KW-0675">Receptor</keyword>
<evidence type="ECO:0000256" key="8">
    <source>
        <dbReference type="ARBA" id="ARBA00023170"/>
    </source>
</evidence>
<dbReference type="GO" id="GO:0005886">
    <property type="term" value="C:plasma membrane"/>
    <property type="evidence" value="ECO:0007669"/>
    <property type="project" value="UniProtKB-SubCell"/>
</dbReference>
<evidence type="ECO:0000256" key="4">
    <source>
        <dbReference type="ARBA" id="ARBA00022692"/>
    </source>
</evidence>
<keyword evidence="9" id="KW-0807">Transducer</keyword>
<feature type="transmembrane region" description="Helical" evidence="10">
    <location>
        <begin position="50"/>
        <end position="68"/>
    </location>
</feature>
<feature type="transmembrane region" description="Helical" evidence="10">
    <location>
        <begin position="137"/>
        <end position="155"/>
    </location>
</feature>
<dbReference type="PANTHER" id="PTHR21137:SF35">
    <property type="entry name" value="ODORANT RECEPTOR 19A-RELATED"/>
    <property type="match status" value="1"/>
</dbReference>
<dbReference type="InParanoid" id="F4WRM8"/>
<reference evidence="11" key="1">
    <citation type="submission" date="2011-02" db="EMBL/GenBank/DDBJ databases">
        <title>The genome of the leaf-cutting ant Acromyrmex echinatior suggests key adaptations to social evolution and fungus farming.</title>
        <authorList>
            <person name="Nygaard S."/>
            <person name="Zhang G."/>
        </authorList>
    </citation>
    <scope>NUCLEOTIDE SEQUENCE</scope>
</reference>
<feature type="transmembrane region" description="Helical" evidence="10">
    <location>
        <begin position="863"/>
        <end position="884"/>
    </location>
</feature>
<dbReference type="InterPro" id="IPR004117">
    <property type="entry name" value="7tm6_olfct_rcpt"/>
</dbReference>
<dbReference type="GO" id="GO:0004984">
    <property type="term" value="F:olfactory receptor activity"/>
    <property type="evidence" value="ECO:0007669"/>
    <property type="project" value="InterPro"/>
</dbReference>
<keyword evidence="2" id="KW-1003">Cell membrane</keyword>
<sequence>MKSSSTMSKHDNDFNYAIQVTRIILRSIGAWPSPNYASNMERIATCFQNVICHFLFGFIIVPGLLQVFLKEHEFKRRVRLLAPIVNASMSWIKYFMILNHAKKIQSCLNRTHQDWSDTINASDRKAMLSTARVGRKFAIFSAVFMYTGGLCYRIIMPILKGRILTPENITVRALALPSYFIKFDGQVSPAYEIVYTLQAFAGVVTYSTRVSAAGLAAFFIMHVCGQLSIIMGKLQNLNNITNSNDRAVAILLANIVQHQIKVKNFLAQVEATMRYVWLVEIMGSSLLLCLSGYYIIMSIKVGLMTSTTNWYHLQYKRARCLILIMAVSNIPAKISAGRMIDISLPTFSNREKRLWVTIAVPVNPSLLPLSSKTQAHRHLHFSLHDGTSVSVLRRRRQDQVDSQVMNVNILHRDDVRRTVNVTRGVLNLIGLWPLPGNSSTLRIIQTKMLRILSQVLLYFIFVPGILKIFLKESNARRRIKMIGPMCNCLMAVLKHTLLIYRSDRIKDCIEHIEKDWSKASLIGDRRIMMSNSKIGRSLAILCVAFVYGSGFSYRTIVPLSRGVIVTPQNVTIRPMGFDGYYVYVDPQKTPAYEIIFSVQFLSGFVQYSATSGAYSLAALLVLHACGQLKILITRMEDLTQAKYFSDKYANGKLAAVVRQHIRIKRVRLLAPIVNCSMGWMKYFLILNHAKEIQSCLNQAHQDWNDAVDESDRKAMLSTARVGRKFAIFSAVFMYTGGVGYRILIPLSKGRMLTPENITVRALALPSYFIKFDGQVSPAYEIVFTLQAFAGVLTYSTRVGAAGLAAFFIMHVCGQLSIIMGKLQNLNNISNSNDRAVAILLADIVQHQIKVKSFLAQVEATMRYVWLVEIMGSSLLLCLSGYYIIMSIKVGLMTSTTNWYHLQYKRARCLILIMAVSNIPAKISAGRMIDISLPTFSNVQRAGAQIDHGSDRYVAECEQIWKMDETPQRTPEITRSYFQSYLVTDVVIHIISTSICGITSLFIMHGCG</sequence>
<feature type="transmembrane region" description="Helical" evidence="10">
    <location>
        <begin position="725"/>
        <end position="744"/>
    </location>
</feature>
<evidence type="ECO:0000256" key="2">
    <source>
        <dbReference type="ARBA" id="ARBA00022475"/>
    </source>
</evidence>
<comment type="subcellular location">
    <subcellularLocation>
        <location evidence="1">Cell membrane</location>
        <topology evidence="1">Multi-pass membrane protein</topology>
    </subcellularLocation>
</comment>
<feature type="transmembrane region" description="Helical" evidence="10">
    <location>
        <begin position="80"/>
        <end position="98"/>
    </location>
</feature>
<keyword evidence="12" id="KW-1185">Reference proteome</keyword>
<dbReference type="GO" id="GO:0007165">
    <property type="term" value="P:signal transduction"/>
    <property type="evidence" value="ECO:0007669"/>
    <property type="project" value="UniProtKB-KW"/>
</dbReference>
<feature type="transmembrane region" description="Helical" evidence="10">
    <location>
        <begin position="798"/>
        <end position="819"/>
    </location>
</feature>
<proteinExistence type="predicted"/>
<dbReference type="AlphaFoldDB" id="F4WRM8"/>
<evidence type="ECO:0000256" key="5">
    <source>
        <dbReference type="ARBA" id="ARBA00022725"/>
    </source>
</evidence>
<protein>
    <recommendedName>
        <fullName evidence="13">Odorant receptor 13a</fullName>
    </recommendedName>
</protein>